<dbReference type="RefSeq" id="WP_187428224.1">
    <property type="nucleotide sequence ID" value="NZ_CP143423.1"/>
</dbReference>
<feature type="signal peptide" evidence="1">
    <location>
        <begin position="1"/>
        <end position="19"/>
    </location>
</feature>
<dbReference type="InterPro" id="IPR001087">
    <property type="entry name" value="GDSL"/>
</dbReference>
<evidence type="ECO:0008006" key="4">
    <source>
        <dbReference type="Google" id="ProtNLM"/>
    </source>
</evidence>
<evidence type="ECO:0000256" key="1">
    <source>
        <dbReference type="SAM" id="SignalP"/>
    </source>
</evidence>
<evidence type="ECO:0000313" key="3">
    <source>
        <dbReference type="Proteomes" id="UP001318682"/>
    </source>
</evidence>
<dbReference type="Gene3D" id="3.40.50.1110">
    <property type="entry name" value="SGNH hydrolase"/>
    <property type="match status" value="1"/>
</dbReference>
<dbReference type="EMBL" id="CP143423">
    <property type="protein sequence ID" value="WVX47301.1"/>
    <property type="molecule type" value="Genomic_DNA"/>
</dbReference>
<sequence length="420" mass="43671">MIRSIIIAVSLSTASLASAGTLPNPFTSYFAFGDSLSQDDKLPQLAPPSLEGRFSSGRVWTEYLADVFTAAGKQTGNFALGGATAGSANTTEYAEFFPSPRTPEQDAELAQLQALSTFDGQVQVSTAAVPEPGTNPLVSVLFGANDIFQKLPDVFANAVSTSNPADIPGRLVTGINELADDTARNIVDGITKLNSGNSAYDDFLVVNLPDLSLTPAFGPWGIAAASQQLAALQGSIPPGTTPPPETAAAIEALLGQLAFLTFAPSALDPALPNTLAGTASLAFNAALETAISQLDDSLNVTIFKQDEFLEEFIITSLGNGKNVFEPCTPSFTTNTGISCVFEKDQDGNIIGLNPENAENFFFGDSVHPAGFVQEEFGRRVIAALDGQLPAPVPLPAGLPLLALGIGLFGIIARCRANCGA</sequence>
<keyword evidence="3" id="KW-1185">Reference proteome</keyword>
<dbReference type="SUPFAM" id="SSF52266">
    <property type="entry name" value="SGNH hydrolase"/>
    <property type="match status" value="1"/>
</dbReference>
<dbReference type="Proteomes" id="UP001318682">
    <property type="component" value="Chromosome"/>
</dbReference>
<keyword evidence="1" id="KW-0732">Signal</keyword>
<organism evidence="2 3">
    <name type="scientific">Roseobacter fucihabitans</name>
    <dbReference type="NCBI Taxonomy" id="1537242"/>
    <lineage>
        <taxon>Bacteria</taxon>
        <taxon>Pseudomonadati</taxon>
        <taxon>Pseudomonadota</taxon>
        <taxon>Alphaproteobacteria</taxon>
        <taxon>Rhodobacterales</taxon>
        <taxon>Roseobacteraceae</taxon>
        <taxon>Roseobacter</taxon>
    </lineage>
</organism>
<name>A0ABZ2BN25_9RHOB</name>
<feature type="chain" id="PRO_5046763669" description="Lipolytic enzyme, G-D-S-L" evidence="1">
    <location>
        <begin position="20"/>
        <end position="420"/>
    </location>
</feature>
<protein>
    <recommendedName>
        <fullName evidence="4">Lipolytic enzyme, G-D-S-L</fullName>
    </recommendedName>
</protein>
<dbReference type="Pfam" id="PF00657">
    <property type="entry name" value="Lipase_GDSL"/>
    <property type="match status" value="1"/>
</dbReference>
<reference evidence="3" key="1">
    <citation type="submission" date="2024-01" db="EMBL/GenBank/DDBJ databases">
        <title>Roseobacter fucihabitans sp. nov., isolated from the brown alga Fucus spiralis.</title>
        <authorList>
            <person name="Hahnke S."/>
            <person name="Berger M."/>
            <person name="Schlingloff A."/>
            <person name="Athale I."/>
            <person name="Neumann-Schaal M."/>
            <person name="Adenaya A."/>
            <person name="Poehlein A."/>
            <person name="Daniel R."/>
            <person name="Pertersen J."/>
            <person name="Brinkhoff T."/>
        </authorList>
    </citation>
    <scope>NUCLEOTIDE SEQUENCE [LARGE SCALE GENOMIC DNA]</scope>
    <source>
        <strain evidence="3">B14</strain>
    </source>
</reference>
<dbReference type="InterPro" id="IPR036514">
    <property type="entry name" value="SGNH_hydro_sf"/>
</dbReference>
<evidence type="ECO:0000313" key="2">
    <source>
        <dbReference type="EMBL" id="WVX47301.1"/>
    </source>
</evidence>
<proteinExistence type="predicted"/>
<accession>A0ABZ2BN25</accession>
<gene>
    <name evidence="2" type="ORF">ROLI_003680</name>
</gene>